<dbReference type="InterPro" id="IPR002347">
    <property type="entry name" value="SDR_fam"/>
</dbReference>
<dbReference type="InterPro" id="IPR036291">
    <property type="entry name" value="NAD(P)-bd_dom_sf"/>
</dbReference>
<evidence type="ECO:0000313" key="1">
    <source>
        <dbReference type="EMBL" id="MBJ7267803.1"/>
    </source>
</evidence>
<dbReference type="Gene3D" id="3.40.50.720">
    <property type="entry name" value="NAD(P)-binding Rossmann-like Domain"/>
    <property type="match status" value="1"/>
</dbReference>
<dbReference type="PRINTS" id="PR00081">
    <property type="entry name" value="GDHRDH"/>
</dbReference>
<dbReference type="Proteomes" id="UP000655994">
    <property type="component" value="Unassembled WGS sequence"/>
</dbReference>
<proteinExistence type="predicted"/>
<accession>A0A8I1G7F9</accession>
<dbReference type="RefSeq" id="WP_199495048.1">
    <property type="nucleotide sequence ID" value="NZ_JAEMOO010000013.1"/>
</dbReference>
<dbReference type="AlphaFoldDB" id="A0A8I1G7F9"/>
<dbReference type="GO" id="GO:0016491">
    <property type="term" value="F:oxidoreductase activity"/>
    <property type="evidence" value="ECO:0007669"/>
    <property type="project" value="TreeGrafter"/>
</dbReference>
<sequence length="240" mass="26452">MTMVVLGAGGGLGQALTLELQNQFPDEEIIALSRQPQTGLFDSGKITYCQIDDYSEDSLSAWVSDFKSGGKQLTGVISTTGMLHDEKTFPEKKLSDITADNLTKLFSVNAIKPLLALKAFLPILDRKNTRFWVQLSAKVGSIEDNYLGGWYAYRSSKAALNMLLKTASVELKRTHKKLSIAAVHPGTTDTDLSKPFQQRISADKLYSPELSAERIVEVVKNLKPEQSGGLWHWDGSALPY</sequence>
<name>A0A8I1G7F9_9GAMM</name>
<organism evidence="2 3">
    <name type="scientific">Idiomarina abyssalis</name>
    <dbReference type="NCBI Taxonomy" id="86102"/>
    <lineage>
        <taxon>Bacteria</taxon>
        <taxon>Pseudomonadati</taxon>
        <taxon>Pseudomonadota</taxon>
        <taxon>Gammaproteobacteria</taxon>
        <taxon>Alteromonadales</taxon>
        <taxon>Idiomarinaceae</taxon>
        <taxon>Idiomarina</taxon>
    </lineage>
</organism>
<dbReference type="PANTHER" id="PTHR43544:SF12">
    <property type="entry name" value="NAD(P)-BINDING ROSSMANN-FOLD SUPERFAMILY PROTEIN"/>
    <property type="match status" value="1"/>
</dbReference>
<dbReference type="SUPFAM" id="SSF51735">
    <property type="entry name" value="NAD(P)-binding Rossmann-fold domains"/>
    <property type="match status" value="1"/>
</dbReference>
<dbReference type="GO" id="GO:0005737">
    <property type="term" value="C:cytoplasm"/>
    <property type="evidence" value="ECO:0007669"/>
    <property type="project" value="TreeGrafter"/>
</dbReference>
<protein>
    <submittedName>
        <fullName evidence="2">SDR family NAD(P)-dependent oxidoreductase</fullName>
    </submittedName>
</protein>
<keyword evidence="4" id="KW-1185">Reference proteome</keyword>
<evidence type="ECO:0000313" key="2">
    <source>
        <dbReference type="EMBL" id="MBJ7314585.1"/>
    </source>
</evidence>
<evidence type="ECO:0000313" key="3">
    <source>
        <dbReference type="Proteomes" id="UP000621390"/>
    </source>
</evidence>
<gene>
    <name evidence="1" type="ORF">JHC10_12740</name>
    <name evidence="2" type="ORF">JHC11_01025</name>
</gene>
<evidence type="ECO:0000313" key="4">
    <source>
        <dbReference type="Proteomes" id="UP000655994"/>
    </source>
</evidence>
<dbReference type="InterPro" id="IPR051468">
    <property type="entry name" value="Fungal_SecMetab_SDRs"/>
</dbReference>
<dbReference type="Proteomes" id="UP000621390">
    <property type="component" value="Unassembled WGS sequence"/>
</dbReference>
<comment type="caution">
    <text evidence="2">The sequence shown here is derived from an EMBL/GenBank/DDBJ whole genome shotgun (WGS) entry which is preliminary data.</text>
</comment>
<reference evidence="2 4" key="1">
    <citation type="submission" date="2020-09" db="EMBL/GenBank/DDBJ databases">
        <title>Draft Genomes of Bacterial Isolates from North Pond Shallow Sediments.</title>
        <authorList>
            <person name="Kiel Reese B."/>
            <person name="Mullis M."/>
            <person name="Weisend R.E."/>
        </authorList>
    </citation>
    <scope>NUCLEOTIDE SEQUENCE</scope>
    <source>
        <strain evidence="2">KJE-2</strain>
        <strain evidence="1 4">KJE-3</strain>
    </source>
</reference>
<dbReference type="Pfam" id="PF00106">
    <property type="entry name" value="adh_short"/>
    <property type="match status" value="1"/>
</dbReference>
<dbReference type="PANTHER" id="PTHR43544">
    <property type="entry name" value="SHORT-CHAIN DEHYDROGENASE/REDUCTASE"/>
    <property type="match status" value="1"/>
</dbReference>
<dbReference type="EMBL" id="JAEMOP010000002">
    <property type="protein sequence ID" value="MBJ7314585.1"/>
    <property type="molecule type" value="Genomic_DNA"/>
</dbReference>
<dbReference type="EMBL" id="JAEMOS010000047">
    <property type="protein sequence ID" value="MBJ7267803.1"/>
    <property type="molecule type" value="Genomic_DNA"/>
</dbReference>